<dbReference type="PANTHER" id="PTHR33778:SF1">
    <property type="entry name" value="MAGNESIUM TRANSPORTER YHID-RELATED"/>
    <property type="match status" value="1"/>
</dbReference>
<dbReference type="InterPro" id="IPR003416">
    <property type="entry name" value="MgtC/SapB/SrpB/YhiD_fam"/>
</dbReference>
<gene>
    <name evidence="9" type="ORF">GGD46_006280</name>
</gene>
<comment type="subcellular location">
    <subcellularLocation>
        <location evidence="7">Cell inner membrane</location>
        <topology evidence="7">Multi-pass membrane protein</topology>
    </subcellularLocation>
    <subcellularLocation>
        <location evidence="1">Cell membrane</location>
        <topology evidence="1">Multi-pass membrane protein</topology>
    </subcellularLocation>
</comment>
<name>A0A7X0IXE2_9HYPH</name>
<comment type="caution">
    <text evidence="9">The sequence shown here is derived from an EMBL/GenBank/DDBJ whole genome shotgun (WGS) entry which is preliminary data.</text>
</comment>
<keyword evidence="4 7" id="KW-0812">Transmembrane</keyword>
<evidence type="ECO:0000256" key="7">
    <source>
        <dbReference type="RuleBase" id="RU365041"/>
    </source>
</evidence>
<keyword evidence="5 7" id="KW-1133">Transmembrane helix</keyword>
<dbReference type="GO" id="GO:0005886">
    <property type="term" value="C:plasma membrane"/>
    <property type="evidence" value="ECO:0007669"/>
    <property type="project" value="UniProtKB-SubCell"/>
</dbReference>
<reference evidence="9 10" key="1">
    <citation type="submission" date="2020-08" db="EMBL/GenBank/DDBJ databases">
        <title>Genomic Encyclopedia of Type Strains, Phase IV (KMG-V): Genome sequencing to study the core and pangenomes of soil and plant-associated prokaryotes.</title>
        <authorList>
            <person name="Whitman W."/>
        </authorList>
    </citation>
    <scope>NUCLEOTIDE SEQUENCE [LARGE SCALE GENOMIC DNA]</scope>
    <source>
        <strain evidence="9 10">SEMIA 4060</strain>
    </source>
</reference>
<dbReference type="AlphaFoldDB" id="A0A7X0IXE2"/>
<proteinExistence type="inferred from homology"/>
<dbReference type="PRINTS" id="PR01837">
    <property type="entry name" value="MGTCSAPBPROT"/>
</dbReference>
<organism evidence="9 10">
    <name type="scientific">Rhizobium lusitanum</name>
    <dbReference type="NCBI Taxonomy" id="293958"/>
    <lineage>
        <taxon>Bacteria</taxon>
        <taxon>Pseudomonadati</taxon>
        <taxon>Pseudomonadota</taxon>
        <taxon>Alphaproteobacteria</taxon>
        <taxon>Hyphomicrobiales</taxon>
        <taxon>Rhizobiaceae</taxon>
        <taxon>Rhizobium/Agrobacterium group</taxon>
        <taxon>Rhizobium</taxon>
    </lineage>
</organism>
<feature type="transmembrane region" description="Helical" evidence="7">
    <location>
        <begin position="44"/>
        <end position="62"/>
    </location>
</feature>
<dbReference type="RefSeq" id="WP_409527723.1">
    <property type="nucleotide sequence ID" value="NZ_JACHBG010000029.1"/>
</dbReference>
<feature type="transmembrane region" description="Helical" evidence="7">
    <location>
        <begin position="130"/>
        <end position="148"/>
    </location>
</feature>
<keyword evidence="6 7" id="KW-0472">Membrane</keyword>
<accession>A0A7X0IXE2</accession>
<protein>
    <recommendedName>
        <fullName evidence="7">Protein MgtC</fullName>
    </recommendedName>
</protein>
<dbReference type="EMBL" id="JACHBG010000029">
    <property type="protein sequence ID" value="MBB6488955.1"/>
    <property type="molecule type" value="Genomic_DNA"/>
</dbReference>
<evidence type="ECO:0000256" key="6">
    <source>
        <dbReference type="ARBA" id="ARBA00023136"/>
    </source>
</evidence>
<evidence type="ECO:0000313" key="9">
    <source>
        <dbReference type="EMBL" id="MBB6488955.1"/>
    </source>
</evidence>
<evidence type="ECO:0000256" key="1">
    <source>
        <dbReference type="ARBA" id="ARBA00004651"/>
    </source>
</evidence>
<feature type="transmembrane region" description="Helical" evidence="7">
    <location>
        <begin position="12"/>
        <end position="32"/>
    </location>
</feature>
<evidence type="ECO:0000259" key="8">
    <source>
        <dbReference type="Pfam" id="PF02308"/>
    </source>
</evidence>
<evidence type="ECO:0000256" key="2">
    <source>
        <dbReference type="ARBA" id="ARBA00009298"/>
    </source>
</evidence>
<keyword evidence="3" id="KW-1003">Cell membrane</keyword>
<evidence type="ECO:0000256" key="5">
    <source>
        <dbReference type="ARBA" id="ARBA00022989"/>
    </source>
</evidence>
<evidence type="ECO:0000256" key="4">
    <source>
        <dbReference type="ARBA" id="ARBA00022692"/>
    </source>
</evidence>
<feature type="domain" description="MgtC/SapB/SrpB/YhiD N-terminal" evidence="8">
    <location>
        <begin position="22"/>
        <end position="151"/>
    </location>
</feature>
<dbReference type="InterPro" id="IPR049177">
    <property type="entry name" value="MgtC_SapB_SrpB_YhiD_N"/>
</dbReference>
<comment type="similarity">
    <text evidence="2 7">Belongs to the MgtC/SapB family.</text>
</comment>
<sequence>MPTPAIELMVLNLSWLDIVLRLLLVTAAGALIGINRERGGHAAGFRTTILVGLAACLMMIQANLLLPTLGKSSQSFAVMDTLRFPLGVLTGVGFIGGGAILRRGDLVTGVTTAATLWIMTAIGLCIGGGQLVVGCAGAIITFVVLSPFKGFDRRIARRCKARVVIEVPHDSGIVAPAIEVPRDWVGCFFVFVGKAAGSAPAVDHISYDVRWRHAGHDSGGARLLAFLQERYTVVSFEVEMNGA</sequence>
<dbReference type="PANTHER" id="PTHR33778">
    <property type="entry name" value="PROTEIN MGTC"/>
    <property type="match status" value="1"/>
</dbReference>
<feature type="transmembrane region" description="Helical" evidence="7">
    <location>
        <begin position="82"/>
        <end position="101"/>
    </location>
</feature>
<dbReference type="Proteomes" id="UP000565576">
    <property type="component" value="Unassembled WGS sequence"/>
</dbReference>
<evidence type="ECO:0000256" key="3">
    <source>
        <dbReference type="ARBA" id="ARBA00022475"/>
    </source>
</evidence>
<keyword evidence="7" id="KW-0997">Cell inner membrane</keyword>
<dbReference type="Pfam" id="PF02308">
    <property type="entry name" value="MgtC"/>
    <property type="match status" value="1"/>
</dbReference>
<evidence type="ECO:0000313" key="10">
    <source>
        <dbReference type="Proteomes" id="UP000565576"/>
    </source>
</evidence>